<evidence type="ECO:0000259" key="7">
    <source>
        <dbReference type="Pfam" id="PF08543"/>
    </source>
</evidence>
<keyword evidence="5 8" id="KW-0418">Kinase</keyword>
<dbReference type="GO" id="GO:0008972">
    <property type="term" value="F:phosphomethylpyrimidine kinase activity"/>
    <property type="evidence" value="ECO:0007669"/>
    <property type="project" value="InterPro"/>
</dbReference>
<dbReference type="AlphaFoldDB" id="A0A654KH89"/>
<dbReference type="GO" id="GO:0009229">
    <property type="term" value="P:thiamine diphosphate biosynthetic process"/>
    <property type="evidence" value="ECO:0007669"/>
    <property type="project" value="UniProtKB-UniPathway"/>
</dbReference>
<dbReference type="InterPro" id="IPR029056">
    <property type="entry name" value="Ribokinase-like"/>
</dbReference>
<reference evidence="8 9" key="1">
    <citation type="journal article" date="2011" name="J. Bacteriol.">
        <title>Genome sequence of Taylorella equigenitalis MCE9, the causative agent of contagious equine metritis.</title>
        <authorList>
            <person name="Hebert L."/>
            <person name="Moumen B."/>
            <person name="Duquesne F."/>
            <person name="Breuil M.F."/>
            <person name="Laugier C."/>
            <person name="Batto J.M."/>
            <person name="Renault P."/>
            <person name="Petry S."/>
        </authorList>
    </citation>
    <scope>NUCLEOTIDE SEQUENCE [LARGE SCALE GENOMIC DNA]</scope>
    <source>
        <strain evidence="8 9">MCE9</strain>
    </source>
</reference>
<dbReference type="SUPFAM" id="SSF53613">
    <property type="entry name" value="Ribokinase-like"/>
    <property type="match status" value="1"/>
</dbReference>
<feature type="domain" description="Pyridoxamine kinase/Phosphomethylpyrimidine kinase" evidence="7">
    <location>
        <begin position="14"/>
        <end position="265"/>
    </location>
</feature>
<comment type="pathway">
    <text evidence="1">Cofactor biosynthesis; thiamine diphosphate biosynthesis.</text>
</comment>
<dbReference type="NCBIfam" id="TIGR00097">
    <property type="entry name" value="HMP-P_kinase"/>
    <property type="match status" value="1"/>
</dbReference>
<dbReference type="GO" id="GO:0005829">
    <property type="term" value="C:cytosol"/>
    <property type="evidence" value="ECO:0007669"/>
    <property type="project" value="TreeGrafter"/>
</dbReference>
<dbReference type="UniPathway" id="UPA00060">
    <property type="reaction ID" value="UER00138"/>
</dbReference>
<dbReference type="EC" id="2.7.1.49" evidence="2"/>
<evidence type="ECO:0000256" key="6">
    <source>
        <dbReference type="ARBA" id="ARBA00022840"/>
    </source>
</evidence>
<evidence type="ECO:0000256" key="5">
    <source>
        <dbReference type="ARBA" id="ARBA00022777"/>
    </source>
</evidence>
<keyword evidence="3 8" id="KW-0808">Transferase</keyword>
<gene>
    <name evidence="8" type="ordered locus">TEQUI_0866</name>
</gene>
<evidence type="ECO:0000313" key="8">
    <source>
        <dbReference type="EMBL" id="ADU91804.1"/>
    </source>
</evidence>
<organism evidence="8 9">
    <name type="scientific">Taylorella equigenitalis (strain MCE9)</name>
    <dbReference type="NCBI Taxonomy" id="937774"/>
    <lineage>
        <taxon>Bacteria</taxon>
        <taxon>Pseudomonadati</taxon>
        <taxon>Pseudomonadota</taxon>
        <taxon>Betaproteobacteria</taxon>
        <taxon>Burkholderiales</taxon>
        <taxon>Alcaligenaceae</taxon>
        <taxon>Taylorella</taxon>
    </lineage>
</organism>
<dbReference type="PANTHER" id="PTHR20858:SF17">
    <property type="entry name" value="HYDROXYMETHYLPYRIMIDINE_PHOSPHOMETHYLPYRIMIDINE KINASE THI20-RELATED"/>
    <property type="match status" value="1"/>
</dbReference>
<dbReference type="GO" id="GO:0005524">
    <property type="term" value="F:ATP binding"/>
    <property type="evidence" value="ECO:0007669"/>
    <property type="project" value="UniProtKB-KW"/>
</dbReference>
<dbReference type="InterPro" id="IPR004399">
    <property type="entry name" value="HMP/HMP-P_kinase_dom"/>
</dbReference>
<sequence>MDMIKNTLTIAGVDPSGGAGVLADVKVMSALGTYACAVIAALTAQNTQSVTGVKPIDRDFINLQIDTLFEDVRIDSVKIGMLGDSNTIRTVADGLEKHNPPFIVLDPVMVAKSGDKLLEDSAISSLAHDLLPFAHMITPNLPEAAELLNQGGIANLKEAYKATEKLHKLMNQSRESWVLLKGGHSSEAESVDLLFNGDRMIEHVNPKFDTKNTHGTGCSLSSAICALQARYSDVPRATRDAIKYVHEAIENSNLLSVGHGHGPIHHFYNVW</sequence>
<evidence type="ECO:0000256" key="4">
    <source>
        <dbReference type="ARBA" id="ARBA00022741"/>
    </source>
</evidence>
<evidence type="ECO:0000256" key="3">
    <source>
        <dbReference type="ARBA" id="ARBA00022679"/>
    </source>
</evidence>
<dbReference type="InterPro" id="IPR013749">
    <property type="entry name" value="PM/HMP-P_kinase-1"/>
</dbReference>
<dbReference type="FunFam" id="3.40.1190.20:FF:000003">
    <property type="entry name" value="Phosphomethylpyrimidine kinase ThiD"/>
    <property type="match status" value="1"/>
</dbReference>
<dbReference type="Proteomes" id="UP000007472">
    <property type="component" value="Chromosome"/>
</dbReference>
<name>A0A654KH89_TAYEM</name>
<dbReference type="GO" id="GO:0008902">
    <property type="term" value="F:hydroxymethylpyrimidine kinase activity"/>
    <property type="evidence" value="ECO:0007669"/>
    <property type="project" value="UniProtKB-EC"/>
</dbReference>
<dbReference type="Gene3D" id="3.40.1190.20">
    <property type="match status" value="1"/>
</dbReference>
<dbReference type="GO" id="GO:0009228">
    <property type="term" value="P:thiamine biosynthetic process"/>
    <property type="evidence" value="ECO:0007669"/>
    <property type="project" value="InterPro"/>
</dbReference>
<dbReference type="KEGG" id="teq:TEQUI_0866"/>
<evidence type="ECO:0000313" key="9">
    <source>
        <dbReference type="Proteomes" id="UP000007472"/>
    </source>
</evidence>
<evidence type="ECO:0000256" key="1">
    <source>
        <dbReference type="ARBA" id="ARBA00004948"/>
    </source>
</evidence>
<proteinExistence type="predicted"/>
<dbReference type="EMBL" id="CP002456">
    <property type="protein sequence ID" value="ADU91804.1"/>
    <property type="molecule type" value="Genomic_DNA"/>
</dbReference>
<keyword evidence="6" id="KW-0067">ATP-binding</keyword>
<evidence type="ECO:0000256" key="2">
    <source>
        <dbReference type="ARBA" id="ARBA00012135"/>
    </source>
</evidence>
<keyword evidence="4" id="KW-0547">Nucleotide-binding</keyword>
<dbReference type="PANTHER" id="PTHR20858">
    <property type="entry name" value="PHOSPHOMETHYLPYRIMIDINE KINASE"/>
    <property type="match status" value="1"/>
</dbReference>
<dbReference type="Pfam" id="PF08543">
    <property type="entry name" value="Phos_pyr_kin"/>
    <property type="match status" value="1"/>
</dbReference>
<accession>A0A654KH89</accession>
<dbReference type="CDD" id="cd01169">
    <property type="entry name" value="HMPP_kinase"/>
    <property type="match status" value="1"/>
</dbReference>
<protein>
    <recommendedName>
        <fullName evidence="2">hydroxymethylpyrimidine kinase</fullName>
        <ecNumber evidence="2">2.7.1.49</ecNumber>
    </recommendedName>
</protein>